<reference evidence="9 10" key="1">
    <citation type="submission" date="2019-09" db="EMBL/GenBank/DDBJ databases">
        <title>A chromosome-level genome assembly of the Chinese tupelo Nyssa sinensis.</title>
        <authorList>
            <person name="Yang X."/>
            <person name="Kang M."/>
            <person name="Yang Y."/>
            <person name="Xiong H."/>
            <person name="Wang M."/>
            <person name="Zhang Z."/>
            <person name="Wang Z."/>
            <person name="Wu H."/>
            <person name="Ma T."/>
            <person name="Liu J."/>
            <person name="Xi Z."/>
        </authorList>
    </citation>
    <scope>NUCLEOTIDE SEQUENCE [LARGE SCALE GENOMIC DNA]</scope>
    <source>
        <strain evidence="9">J267</strain>
        <tissue evidence="9">Leaf</tissue>
    </source>
</reference>
<dbReference type="OrthoDB" id="409173at2759"/>
<gene>
    <name evidence="9" type="ORF">F0562_028034</name>
</gene>
<feature type="transmembrane region" description="Helical" evidence="8">
    <location>
        <begin position="89"/>
        <end position="108"/>
    </location>
</feature>
<keyword evidence="5 8" id="KW-1133">Transmembrane helix</keyword>
<keyword evidence="4 8" id="KW-0812">Transmembrane</keyword>
<dbReference type="EMBL" id="CM018038">
    <property type="protein sequence ID" value="KAA8538420.1"/>
    <property type="molecule type" value="Genomic_DNA"/>
</dbReference>
<organism evidence="9 10">
    <name type="scientific">Nyssa sinensis</name>
    <dbReference type="NCBI Taxonomy" id="561372"/>
    <lineage>
        <taxon>Eukaryota</taxon>
        <taxon>Viridiplantae</taxon>
        <taxon>Streptophyta</taxon>
        <taxon>Embryophyta</taxon>
        <taxon>Tracheophyta</taxon>
        <taxon>Spermatophyta</taxon>
        <taxon>Magnoliopsida</taxon>
        <taxon>eudicotyledons</taxon>
        <taxon>Gunneridae</taxon>
        <taxon>Pentapetalae</taxon>
        <taxon>asterids</taxon>
        <taxon>Cornales</taxon>
        <taxon>Nyssaceae</taxon>
        <taxon>Nyssa</taxon>
    </lineage>
</organism>
<keyword evidence="6" id="KW-0406">Ion transport</keyword>
<protein>
    <submittedName>
        <fullName evidence="9">Uncharacterized protein</fullName>
    </submittedName>
</protein>
<evidence type="ECO:0000256" key="4">
    <source>
        <dbReference type="ARBA" id="ARBA00022692"/>
    </source>
</evidence>
<dbReference type="PANTHER" id="PTHR11706">
    <property type="entry name" value="SOLUTE CARRIER PROTEIN FAMILY 11 MEMBER"/>
    <property type="match status" value="1"/>
</dbReference>
<dbReference type="PANTHER" id="PTHR11706:SF77">
    <property type="entry name" value="METAL TRANSPORTER NRAMP5"/>
    <property type="match status" value="1"/>
</dbReference>
<evidence type="ECO:0000256" key="3">
    <source>
        <dbReference type="ARBA" id="ARBA00022448"/>
    </source>
</evidence>
<sequence>MASLQQQQYSGGSNRIVAVNVEGKIPASIISDNNNNQDYDHHEDQKHQKPGWRNFLSYVGPGFLVSLAYLDPGNLETDLQAGANHGFELLWVILVGLIFALIIQSLAANLGVSTGKHLSELCKVEYPKYVKYCLWLLAELAVIAADIPEGIAL</sequence>
<evidence type="ECO:0000256" key="1">
    <source>
        <dbReference type="ARBA" id="ARBA00004141"/>
    </source>
</evidence>
<comment type="similarity">
    <text evidence="2">Belongs to the NRAMP (TC 2.A.55) family.</text>
</comment>
<dbReference type="GO" id="GO:0015086">
    <property type="term" value="F:cadmium ion transmembrane transporter activity"/>
    <property type="evidence" value="ECO:0007669"/>
    <property type="project" value="TreeGrafter"/>
</dbReference>
<evidence type="ECO:0000256" key="2">
    <source>
        <dbReference type="ARBA" id="ARBA00009965"/>
    </source>
</evidence>
<keyword evidence="7 8" id="KW-0472">Membrane</keyword>
<feature type="transmembrane region" description="Helical" evidence="8">
    <location>
        <begin position="51"/>
        <end position="69"/>
    </location>
</feature>
<dbReference type="GO" id="GO:0034755">
    <property type="term" value="P:iron ion transmembrane transport"/>
    <property type="evidence" value="ECO:0007669"/>
    <property type="project" value="TreeGrafter"/>
</dbReference>
<evidence type="ECO:0000313" key="10">
    <source>
        <dbReference type="Proteomes" id="UP000325577"/>
    </source>
</evidence>
<comment type="subcellular location">
    <subcellularLocation>
        <location evidence="1">Membrane</location>
        <topology evidence="1">Multi-pass membrane protein</topology>
    </subcellularLocation>
</comment>
<accession>A0A5J5B7F3</accession>
<proteinExistence type="inferred from homology"/>
<evidence type="ECO:0000256" key="5">
    <source>
        <dbReference type="ARBA" id="ARBA00022989"/>
    </source>
</evidence>
<dbReference type="GO" id="GO:0005886">
    <property type="term" value="C:plasma membrane"/>
    <property type="evidence" value="ECO:0007669"/>
    <property type="project" value="TreeGrafter"/>
</dbReference>
<name>A0A5J5B7F3_9ASTE</name>
<evidence type="ECO:0000256" key="8">
    <source>
        <dbReference type="SAM" id="Phobius"/>
    </source>
</evidence>
<keyword evidence="10" id="KW-1185">Reference proteome</keyword>
<dbReference type="Proteomes" id="UP000325577">
    <property type="component" value="Linkage Group LG15"/>
</dbReference>
<keyword evidence="3" id="KW-0813">Transport</keyword>
<dbReference type="NCBIfam" id="NF037982">
    <property type="entry name" value="Nramp_1"/>
    <property type="match status" value="1"/>
</dbReference>
<dbReference type="GO" id="GO:0005384">
    <property type="term" value="F:manganese ion transmembrane transporter activity"/>
    <property type="evidence" value="ECO:0007669"/>
    <property type="project" value="TreeGrafter"/>
</dbReference>
<dbReference type="Pfam" id="PF01566">
    <property type="entry name" value="Nramp"/>
    <property type="match status" value="1"/>
</dbReference>
<evidence type="ECO:0000313" key="9">
    <source>
        <dbReference type="EMBL" id="KAA8538420.1"/>
    </source>
</evidence>
<evidence type="ECO:0000256" key="7">
    <source>
        <dbReference type="ARBA" id="ARBA00023136"/>
    </source>
</evidence>
<dbReference type="AlphaFoldDB" id="A0A5J5B7F3"/>
<dbReference type="InterPro" id="IPR001046">
    <property type="entry name" value="NRAMP_fam"/>
</dbReference>
<evidence type="ECO:0000256" key="6">
    <source>
        <dbReference type="ARBA" id="ARBA00023065"/>
    </source>
</evidence>